<gene>
    <name evidence="1" type="ORF">GCM10010387_22380</name>
</gene>
<reference evidence="1" key="1">
    <citation type="journal article" date="2014" name="Int. J. Syst. Evol. Microbiol.">
        <title>Complete genome sequence of Corynebacterium casei LMG S-19264T (=DSM 44701T), isolated from a smear-ripened cheese.</title>
        <authorList>
            <consortium name="US DOE Joint Genome Institute (JGI-PGF)"/>
            <person name="Walter F."/>
            <person name="Albersmeier A."/>
            <person name="Kalinowski J."/>
            <person name="Ruckert C."/>
        </authorList>
    </citation>
    <scope>NUCLEOTIDE SEQUENCE</scope>
    <source>
        <strain evidence="1">JCM 4988</strain>
    </source>
</reference>
<name>A0A918URJ0_9ACTN</name>
<sequence>MATSRVPAAVDALLAILRTVPALADVRIIDGPPAANLTERHRIYVGWQPGGESGVSLTQDFASAGARRRDEDFAISCYAESRTGDKDMSLRRARVFEIVAAVETALRATDTSPHAPTLGGAVLWAHLTTGDLLQEQGPDGALAGLAFSVTCRARI</sequence>
<protein>
    <submittedName>
        <fullName evidence="1">Uncharacterized protein</fullName>
    </submittedName>
</protein>
<comment type="caution">
    <text evidence="1">The sequence shown here is derived from an EMBL/GenBank/DDBJ whole genome shotgun (WGS) entry which is preliminary data.</text>
</comment>
<dbReference type="RefSeq" id="WP_190122805.1">
    <property type="nucleotide sequence ID" value="NZ_BMWG01000004.1"/>
</dbReference>
<organism evidence="1 2">
    <name type="scientific">Streptomyces inusitatus</name>
    <dbReference type="NCBI Taxonomy" id="68221"/>
    <lineage>
        <taxon>Bacteria</taxon>
        <taxon>Bacillati</taxon>
        <taxon>Actinomycetota</taxon>
        <taxon>Actinomycetes</taxon>
        <taxon>Kitasatosporales</taxon>
        <taxon>Streptomycetaceae</taxon>
        <taxon>Streptomyces</taxon>
    </lineage>
</organism>
<evidence type="ECO:0000313" key="1">
    <source>
        <dbReference type="EMBL" id="GGZ28444.1"/>
    </source>
</evidence>
<evidence type="ECO:0000313" key="2">
    <source>
        <dbReference type="Proteomes" id="UP000630936"/>
    </source>
</evidence>
<proteinExistence type="predicted"/>
<dbReference type="EMBL" id="BMWG01000004">
    <property type="protein sequence ID" value="GGZ28444.1"/>
    <property type="molecule type" value="Genomic_DNA"/>
</dbReference>
<accession>A0A918URJ0</accession>
<dbReference type="AlphaFoldDB" id="A0A918URJ0"/>
<keyword evidence="2" id="KW-1185">Reference proteome</keyword>
<dbReference type="Proteomes" id="UP000630936">
    <property type="component" value="Unassembled WGS sequence"/>
</dbReference>
<reference evidence="1" key="2">
    <citation type="submission" date="2020-09" db="EMBL/GenBank/DDBJ databases">
        <authorList>
            <person name="Sun Q."/>
            <person name="Ohkuma M."/>
        </authorList>
    </citation>
    <scope>NUCLEOTIDE SEQUENCE</scope>
    <source>
        <strain evidence="1">JCM 4988</strain>
    </source>
</reference>